<sequence>MRTSLRDGTKKLSMRRGWYRRGGIITWSREGHGGDVVVVLVDVLASLLVGAGEGAQEVEHVVLQLAGGDRGEVAQQRGSRVEDREALGGAVVDDALPLQGASSFLEALEVGA</sequence>
<name>A0A7S1RNS6_ALECA</name>
<protein>
    <submittedName>
        <fullName evidence="1">Uncharacterized protein</fullName>
    </submittedName>
</protein>
<reference evidence="1" key="1">
    <citation type="submission" date="2021-01" db="EMBL/GenBank/DDBJ databases">
        <authorList>
            <person name="Corre E."/>
            <person name="Pelletier E."/>
            <person name="Niang G."/>
            <person name="Scheremetjew M."/>
            <person name="Finn R."/>
            <person name="Kale V."/>
            <person name="Holt S."/>
            <person name="Cochrane G."/>
            <person name="Meng A."/>
            <person name="Brown T."/>
            <person name="Cohen L."/>
        </authorList>
    </citation>
    <scope>NUCLEOTIDE SEQUENCE</scope>
    <source>
        <strain evidence="1">OF101</strain>
    </source>
</reference>
<dbReference type="AlphaFoldDB" id="A0A7S1RNS6"/>
<gene>
    <name evidence="1" type="ORF">ACAT0790_LOCUS48647</name>
</gene>
<organism evidence="1">
    <name type="scientific">Alexandrium catenella</name>
    <name type="common">Red tide dinoflagellate</name>
    <name type="synonym">Gonyaulax catenella</name>
    <dbReference type="NCBI Taxonomy" id="2925"/>
    <lineage>
        <taxon>Eukaryota</taxon>
        <taxon>Sar</taxon>
        <taxon>Alveolata</taxon>
        <taxon>Dinophyceae</taxon>
        <taxon>Gonyaulacales</taxon>
        <taxon>Pyrocystaceae</taxon>
        <taxon>Alexandrium</taxon>
    </lineage>
</organism>
<evidence type="ECO:0000313" key="1">
    <source>
        <dbReference type="EMBL" id="CAD9171878.1"/>
    </source>
</evidence>
<proteinExistence type="predicted"/>
<dbReference type="EMBL" id="HBGE01081525">
    <property type="protein sequence ID" value="CAD9171878.1"/>
    <property type="molecule type" value="Transcribed_RNA"/>
</dbReference>
<accession>A0A7S1RNS6</accession>